<evidence type="ECO:0000259" key="11">
    <source>
        <dbReference type="PROSITE" id="PS50893"/>
    </source>
</evidence>
<keyword evidence="7 12" id="KW-0067">ATP-binding</keyword>
<proteinExistence type="inferred from homology"/>
<keyword evidence="6" id="KW-0547">Nucleotide-binding</keyword>
<evidence type="ECO:0000256" key="4">
    <source>
        <dbReference type="ARBA" id="ARBA00022475"/>
    </source>
</evidence>
<dbReference type="PANTHER" id="PTHR42771">
    <property type="entry name" value="IRON(3+)-HYDROXAMATE IMPORT ATP-BINDING PROTEIN FHUC"/>
    <property type="match status" value="1"/>
</dbReference>
<gene>
    <name evidence="12" type="primary">fhuC</name>
    <name evidence="12" type="ORF">Lsai_0027</name>
</gene>
<dbReference type="SMART" id="SM00382">
    <property type="entry name" value="AAA"/>
    <property type="match status" value="1"/>
</dbReference>
<dbReference type="Gene3D" id="3.40.50.300">
    <property type="entry name" value="P-loop containing nucleotide triphosphate hydrolases"/>
    <property type="match status" value="1"/>
</dbReference>
<keyword evidence="10" id="KW-0472">Membrane</keyword>
<keyword evidence="3" id="KW-0813">Transport</keyword>
<keyword evidence="9" id="KW-0406">Ion transport</keyword>
<dbReference type="eggNOG" id="COG1120">
    <property type="taxonomic scope" value="Bacteria"/>
</dbReference>
<dbReference type="AlphaFoldDB" id="A0A0W0YUM7"/>
<evidence type="ECO:0000256" key="5">
    <source>
        <dbReference type="ARBA" id="ARBA00022496"/>
    </source>
</evidence>
<evidence type="ECO:0000256" key="9">
    <source>
        <dbReference type="ARBA" id="ARBA00023065"/>
    </source>
</evidence>
<evidence type="ECO:0000256" key="8">
    <source>
        <dbReference type="ARBA" id="ARBA00023004"/>
    </source>
</evidence>
<keyword evidence="8" id="KW-0408">Iron</keyword>
<dbReference type="GO" id="GO:0016887">
    <property type="term" value="F:ATP hydrolysis activity"/>
    <property type="evidence" value="ECO:0007669"/>
    <property type="project" value="InterPro"/>
</dbReference>
<evidence type="ECO:0000256" key="2">
    <source>
        <dbReference type="ARBA" id="ARBA00005417"/>
    </source>
</evidence>
<evidence type="ECO:0000313" key="12">
    <source>
        <dbReference type="EMBL" id="KTD60569.1"/>
    </source>
</evidence>
<dbReference type="GO" id="GO:0005524">
    <property type="term" value="F:ATP binding"/>
    <property type="evidence" value="ECO:0007669"/>
    <property type="project" value="UniProtKB-KW"/>
</dbReference>
<sequence>MVEINATNLNVFSERTHIIKNLSLKIPANQVTAIIGPNGSGKSTLLKTLSGLMKPHSGKVYIDKQSIDFYSRKQLARKMSFLMQNPEAPGSMTVKELVSFGRFSHQTWFGFNENGQDQIHWAIKQVNLEDKSDHCLSKLSGGQQKRAWIAMALAQNSDVLLLDEPTAFLDIRHQLETLLLLQKLKKELGKTIVVVLHDIPQVIQFADYLIIIDQGRLMHQSTIQSNLDPQLFEKVFGIQVELKHNPFQGTSLTIHGVAETQGS</sequence>
<protein>
    <submittedName>
        <fullName evidence="12">Ferrichrome ABC transporter ATP-binding protein</fullName>
    </submittedName>
</protein>
<dbReference type="FunFam" id="3.40.50.300:FF:000134">
    <property type="entry name" value="Iron-enterobactin ABC transporter ATP-binding protein"/>
    <property type="match status" value="1"/>
</dbReference>
<dbReference type="PATRIC" id="fig|28087.4.peg.27"/>
<evidence type="ECO:0000256" key="10">
    <source>
        <dbReference type="ARBA" id="ARBA00023136"/>
    </source>
</evidence>
<evidence type="ECO:0000256" key="6">
    <source>
        <dbReference type="ARBA" id="ARBA00022741"/>
    </source>
</evidence>
<evidence type="ECO:0000313" key="13">
    <source>
        <dbReference type="Proteomes" id="UP000054621"/>
    </source>
</evidence>
<dbReference type="GO" id="GO:0005886">
    <property type="term" value="C:plasma membrane"/>
    <property type="evidence" value="ECO:0007669"/>
    <property type="project" value="UniProtKB-SubCell"/>
</dbReference>
<evidence type="ECO:0000256" key="3">
    <source>
        <dbReference type="ARBA" id="ARBA00022448"/>
    </source>
</evidence>
<comment type="similarity">
    <text evidence="2">Belongs to the ABC transporter superfamily.</text>
</comment>
<organism evidence="12 13">
    <name type="scientific">Legionella sainthelensi</name>
    <dbReference type="NCBI Taxonomy" id="28087"/>
    <lineage>
        <taxon>Bacteria</taxon>
        <taxon>Pseudomonadati</taxon>
        <taxon>Pseudomonadota</taxon>
        <taxon>Gammaproteobacteria</taxon>
        <taxon>Legionellales</taxon>
        <taxon>Legionellaceae</taxon>
        <taxon>Legionella</taxon>
    </lineage>
</organism>
<reference evidence="12 13" key="1">
    <citation type="submission" date="2015-11" db="EMBL/GenBank/DDBJ databases">
        <title>Genomic analysis of 38 Legionella species identifies large and diverse effector repertoires.</title>
        <authorList>
            <person name="Burstein D."/>
            <person name="Amaro F."/>
            <person name="Zusman T."/>
            <person name="Lifshitz Z."/>
            <person name="Cohen O."/>
            <person name="Gilbert J.A."/>
            <person name="Pupko T."/>
            <person name="Shuman H.A."/>
            <person name="Segal G."/>
        </authorList>
    </citation>
    <scope>NUCLEOTIDE SEQUENCE [LARGE SCALE GENOMIC DNA]</scope>
    <source>
        <strain evidence="12 13">Mt.St.Helens-4</strain>
    </source>
</reference>
<dbReference type="GO" id="GO:0006826">
    <property type="term" value="P:iron ion transport"/>
    <property type="evidence" value="ECO:0007669"/>
    <property type="project" value="UniProtKB-KW"/>
</dbReference>
<dbReference type="STRING" id="28087.Lsai_0027"/>
<dbReference type="Proteomes" id="UP000054621">
    <property type="component" value="Unassembled WGS sequence"/>
</dbReference>
<dbReference type="InterPro" id="IPR017871">
    <property type="entry name" value="ABC_transporter-like_CS"/>
</dbReference>
<comment type="caution">
    <text evidence="12">The sequence shown here is derived from an EMBL/GenBank/DDBJ whole genome shotgun (WGS) entry which is preliminary data.</text>
</comment>
<keyword evidence="5" id="KW-0410">Iron transport</keyword>
<dbReference type="SUPFAM" id="SSF52540">
    <property type="entry name" value="P-loop containing nucleoside triphosphate hydrolases"/>
    <property type="match status" value="1"/>
</dbReference>
<dbReference type="OrthoDB" id="5292475at2"/>
<dbReference type="InterPro" id="IPR003439">
    <property type="entry name" value="ABC_transporter-like_ATP-bd"/>
</dbReference>
<accession>A0A0W0YUM7</accession>
<dbReference type="PANTHER" id="PTHR42771:SF2">
    <property type="entry name" value="IRON(3+)-HYDROXAMATE IMPORT ATP-BINDING PROTEIN FHUC"/>
    <property type="match status" value="1"/>
</dbReference>
<dbReference type="Pfam" id="PF00005">
    <property type="entry name" value="ABC_tran"/>
    <property type="match status" value="1"/>
</dbReference>
<dbReference type="CDD" id="cd03214">
    <property type="entry name" value="ABC_Iron-Siderophores_B12_Hemin"/>
    <property type="match status" value="1"/>
</dbReference>
<dbReference type="PROSITE" id="PS00211">
    <property type="entry name" value="ABC_TRANSPORTER_1"/>
    <property type="match status" value="1"/>
</dbReference>
<keyword evidence="4" id="KW-1003">Cell membrane</keyword>
<dbReference type="InterPro" id="IPR027417">
    <property type="entry name" value="P-loop_NTPase"/>
</dbReference>
<dbReference type="RefSeq" id="WP_027271111.1">
    <property type="nucleotide sequence ID" value="NZ_CAAAJE010000014.1"/>
</dbReference>
<evidence type="ECO:0000256" key="1">
    <source>
        <dbReference type="ARBA" id="ARBA00004202"/>
    </source>
</evidence>
<evidence type="ECO:0000256" key="7">
    <source>
        <dbReference type="ARBA" id="ARBA00022840"/>
    </source>
</evidence>
<comment type="subcellular location">
    <subcellularLocation>
        <location evidence="1">Cell membrane</location>
        <topology evidence="1">Peripheral membrane protein</topology>
    </subcellularLocation>
</comment>
<feature type="domain" description="ABC transporter" evidence="11">
    <location>
        <begin position="4"/>
        <end position="239"/>
    </location>
</feature>
<dbReference type="EMBL" id="LNYV01000001">
    <property type="protein sequence ID" value="KTD60569.1"/>
    <property type="molecule type" value="Genomic_DNA"/>
</dbReference>
<name>A0A0W0YUM7_9GAMM</name>
<dbReference type="InterPro" id="IPR003593">
    <property type="entry name" value="AAA+_ATPase"/>
</dbReference>
<dbReference type="InterPro" id="IPR051535">
    <property type="entry name" value="Siderophore_ABC-ATPase"/>
</dbReference>
<dbReference type="PROSITE" id="PS50893">
    <property type="entry name" value="ABC_TRANSPORTER_2"/>
    <property type="match status" value="1"/>
</dbReference>